<keyword evidence="1" id="KW-0175">Coiled coil</keyword>
<dbReference type="AlphaFoldDB" id="K2G4Y1"/>
<accession>K2G4Y1</accession>
<name>K2G4Y1_9BACT</name>
<feature type="coiled-coil region" evidence="1">
    <location>
        <begin position="175"/>
        <end position="209"/>
    </location>
</feature>
<gene>
    <name evidence="2" type="ORF">ACD_2C00183G0001</name>
</gene>
<reference evidence="2" key="1">
    <citation type="journal article" date="2012" name="Science">
        <title>Fermentation, hydrogen, and sulfur metabolism in multiple uncultivated bacterial phyla.</title>
        <authorList>
            <person name="Wrighton K.C."/>
            <person name="Thomas B.C."/>
            <person name="Sharon I."/>
            <person name="Miller C.S."/>
            <person name="Castelle C.J."/>
            <person name="VerBerkmoes N.C."/>
            <person name="Wilkins M.J."/>
            <person name="Hettich R.L."/>
            <person name="Lipton M.S."/>
            <person name="Williams K.H."/>
            <person name="Long P.E."/>
            <person name="Banfield J.F."/>
        </authorList>
    </citation>
    <scope>NUCLEOTIDE SEQUENCE [LARGE SCALE GENOMIC DNA]</scope>
</reference>
<comment type="caution">
    <text evidence="2">The sequence shown here is derived from an EMBL/GenBank/DDBJ whole genome shotgun (WGS) entry which is preliminary data.</text>
</comment>
<dbReference type="EMBL" id="AMFJ01000183">
    <property type="protein sequence ID" value="EKE29372.1"/>
    <property type="molecule type" value="Genomic_DNA"/>
</dbReference>
<evidence type="ECO:0000313" key="2">
    <source>
        <dbReference type="EMBL" id="EKE29372.1"/>
    </source>
</evidence>
<proteinExistence type="predicted"/>
<sequence length="225" mass="24451">MGLFDNVIAEEETATTASSSQGGFWAQDGGFLILDDAPAAINEIKAEDIPDSAISFLDLSSMNIEPAQTVQAAEQNDSFSLFLDNASSDVTLTSNEVTVNSVEVENAEDTVTMLDAEPQDNAFFNQEPEAKTEEPASMIPETSEVAWAVIADPYAILDKAIKDLMDLLKGHEAVINEKNSTIGDIDNEIAALKQRKQTLAWEVKDISAEEDKVNKMISTFQSQKV</sequence>
<protein>
    <submittedName>
        <fullName evidence="2">Uncharacterized protein</fullName>
    </submittedName>
</protein>
<organism evidence="2">
    <name type="scientific">uncultured bacterium</name>
    <name type="common">gcode 4</name>
    <dbReference type="NCBI Taxonomy" id="1234023"/>
    <lineage>
        <taxon>Bacteria</taxon>
        <taxon>environmental samples</taxon>
    </lineage>
</organism>
<evidence type="ECO:0000256" key="1">
    <source>
        <dbReference type="SAM" id="Coils"/>
    </source>
</evidence>